<keyword evidence="4" id="KW-1185">Reference proteome</keyword>
<dbReference type="RefSeq" id="WP_248669399.1">
    <property type="nucleotide sequence ID" value="NZ_JALPRX010000118.1"/>
</dbReference>
<keyword evidence="2" id="KW-0732">Signal</keyword>
<dbReference type="Gene3D" id="3.40.190.10">
    <property type="entry name" value="Periplasmic binding protein-like II"/>
    <property type="match status" value="1"/>
</dbReference>
<evidence type="ECO:0000256" key="2">
    <source>
        <dbReference type="SAM" id="SignalP"/>
    </source>
</evidence>
<comment type="caution">
    <text evidence="3">The sequence shown here is derived from an EMBL/GenBank/DDBJ whole genome shotgun (WGS) entry which is preliminary data.</text>
</comment>
<dbReference type="PIRSF" id="PIRSF017082">
    <property type="entry name" value="YflP"/>
    <property type="match status" value="1"/>
</dbReference>
<feature type="chain" id="PRO_5040833520" evidence="2">
    <location>
        <begin position="25"/>
        <end position="327"/>
    </location>
</feature>
<dbReference type="Gene3D" id="3.40.190.150">
    <property type="entry name" value="Bordetella uptake gene, domain 1"/>
    <property type="match status" value="1"/>
</dbReference>
<dbReference type="CDD" id="cd07012">
    <property type="entry name" value="PBP2_Bug_TTT"/>
    <property type="match status" value="1"/>
</dbReference>
<sequence>MRRRTLLGAFGAAALPSLAIPAIAQEAGFPSRPLTLVIPFPPGGIVDTVGRLTASLVAQQIGQPVVIENRAGAGSAVANAHVATARPDGYTILSGGITLAILPNLQPELQPANPLEAFAPVGLTTTTPYILHVNRDLPVRSVAEFVAWAKARGGHLNMATSGLGTGTHLTWELFRRQAGLGGELLPYRGGVPAILDIQAGRAHGMFSAALEAVQAMRAGQTRPLAVTSLERLATLPDLPTLAENGFPGFETTSWAGWYVPAGTPDTAVARLSGALATTLRDPGVLAKLRDLGVTGRYGPPDEARRVLATETGRWGRLIREAGITGGA</sequence>
<evidence type="ECO:0000313" key="4">
    <source>
        <dbReference type="Proteomes" id="UP001139516"/>
    </source>
</evidence>
<organism evidence="3 4">
    <name type="scientific">Roseomonas acroporae</name>
    <dbReference type="NCBI Taxonomy" id="2937791"/>
    <lineage>
        <taxon>Bacteria</taxon>
        <taxon>Pseudomonadati</taxon>
        <taxon>Pseudomonadota</taxon>
        <taxon>Alphaproteobacteria</taxon>
        <taxon>Acetobacterales</taxon>
        <taxon>Roseomonadaceae</taxon>
        <taxon>Roseomonas</taxon>
    </lineage>
</organism>
<feature type="signal peptide" evidence="2">
    <location>
        <begin position="1"/>
        <end position="24"/>
    </location>
</feature>
<evidence type="ECO:0000313" key="3">
    <source>
        <dbReference type="EMBL" id="MCK8787348.1"/>
    </source>
</evidence>
<dbReference type="SUPFAM" id="SSF53850">
    <property type="entry name" value="Periplasmic binding protein-like II"/>
    <property type="match status" value="1"/>
</dbReference>
<gene>
    <name evidence="3" type="ORF">M0638_23535</name>
</gene>
<proteinExistence type="inferred from homology"/>
<dbReference type="EMBL" id="JALPRX010000118">
    <property type="protein sequence ID" value="MCK8787348.1"/>
    <property type="molecule type" value="Genomic_DNA"/>
</dbReference>
<dbReference type="AlphaFoldDB" id="A0A9X2BW40"/>
<dbReference type="InterPro" id="IPR005064">
    <property type="entry name" value="BUG"/>
</dbReference>
<protein>
    <submittedName>
        <fullName evidence="3">Tripartite tricarboxylate transporter substrate binding protein</fullName>
    </submittedName>
</protein>
<reference evidence="3" key="1">
    <citation type="submission" date="2022-04" db="EMBL/GenBank/DDBJ databases">
        <title>Roseomonas acroporae sp. nov., isolated from coral Acropora digitifera.</title>
        <authorList>
            <person name="Sun H."/>
        </authorList>
    </citation>
    <scope>NUCLEOTIDE SEQUENCE</scope>
    <source>
        <strain evidence="3">NAR14</strain>
    </source>
</reference>
<dbReference type="Proteomes" id="UP001139516">
    <property type="component" value="Unassembled WGS sequence"/>
</dbReference>
<accession>A0A9X2BW40</accession>
<dbReference type="PANTHER" id="PTHR42928:SF5">
    <property type="entry name" value="BLR1237 PROTEIN"/>
    <property type="match status" value="1"/>
</dbReference>
<comment type="similarity">
    <text evidence="1">Belongs to the UPF0065 (bug) family.</text>
</comment>
<dbReference type="PANTHER" id="PTHR42928">
    <property type="entry name" value="TRICARBOXYLATE-BINDING PROTEIN"/>
    <property type="match status" value="1"/>
</dbReference>
<name>A0A9X2BW40_9PROT</name>
<dbReference type="InterPro" id="IPR042100">
    <property type="entry name" value="Bug_dom1"/>
</dbReference>
<dbReference type="Pfam" id="PF03401">
    <property type="entry name" value="TctC"/>
    <property type="match status" value="1"/>
</dbReference>
<evidence type="ECO:0000256" key="1">
    <source>
        <dbReference type="ARBA" id="ARBA00006987"/>
    </source>
</evidence>